<proteinExistence type="predicted"/>
<evidence type="ECO:0000313" key="1">
    <source>
        <dbReference type="EMBL" id="EFJ41036.1"/>
    </source>
</evidence>
<accession>D8UGZ1</accession>
<organism evidence="2">
    <name type="scientific">Volvox carteri f. nagariensis</name>
    <dbReference type="NCBI Taxonomy" id="3068"/>
    <lineage>
        <taxon>Eukaryota</taxon>
        <taxon>Viridiplantae</taxon>
        <taxon>Chlorophyta</taxon>
        <taxon>core chlorophytes</taxon>
        <taxon>Chlorophyceae</taxon>
        <taxon>CS clade</taxon>
        <taxon>Chlamydomonadales</taxon>
        <taxon>Volvocaceae</taxon>
        <taxon>Volvox</taxon>
    </lineage>
</organism>
<reference evidence="1 2" key="1">
    <citation type="journal article" date="2010" name="Science">
        <title>Genomic analysis of organismal complexity in the multicellular green alga Volvox carteri.</title>
        <authorList>
            <person name="Prochnik S.E."/>
            <person name="Umen J."/>
            <person name="Nedelcu A.M."/>
            <person name="Hallmann A."/>
            <person name="Miller S.M."/>
            <person name="Nishii I."/>
            <person name="Ferris P."/>
            <person name="Kuo A."/>
            <person name="Mitros T."/>
            <person name="Fritz-Laylin L.K."/>
            <person name="Hellsten U."/>
            <person name="Chapman J."/>
            <person name="Simakov O."/>
            <person name="Rensing S.A."/>
            <person name="Terry A."/>
            <person name="Pangilinan J."/>
            <person name="Kapitonov V."/>
            <person name="Jurka J."/>
            <person name="Salamov A."/>
            <person name="Shapiro H."/>
            <person name="Schmutz J."/>
            <person name="Grimwood J."/>
            <person name="Lindquist E."/>
            <person name="Lucas S."/>
            <person name="Grigoriev I.V."/>
            <person name="Schmitt R."/>
            <person name="Kirk D."/>
            <person name="Rokhsar D.S."/>
        </authorList>
    </citation>
    <scope>NUCLEOTIDE SEQUENCE [LARGE SCALE GENOMIC DNA]</scope>
    <source>
        <strain evidence="2">f. Nagariensis / Eve</strain>
    </source>
</reference>
<dbReference type="KEGG" id="vcn:VOLCADRAFT_99072"/>
<dbReference type="Proteomes" id="UP000001058">
    <property type="component" value="Unassembled WGS sequence"/>
</dbReference>
<dbReference type="EMBL" id="GL378402">
    <property type="protein sequence ID" value="EFJ41036.1"/>
    <property type="molecule type" value="Genomic_DNA"/>
</dbReference>
<protein>
    <submittedName>
        <fullName evidence="1">Uncharacterized protein</fullName>
    </submittedName>
</protein>
<dbReference type="InParanoid" id="D8UGZ1"/>
<dbReference type="RefSeq" id="XP_002957900.1">
    <property type="nucleotide sequence ID" value="XM_002957854.1"/>
</dbReference>
<dbReference type="GeneID" id="9623025"/>
<gene>
    <name evidence="1" type="ORF">VOLCADRAFT_99072</name>
</gene>
<sequence>MPAPMGCTVAHRLRSSWRSVLVTLHTAHTTSALASSMLVTVPQAASRTEIPRLWPGPLHQDALKYPEANRATSCDEMLAVLPCPHTRHHIQQAVRHGGASEAHLQNEADLRLRCAGAPIADLQPSRVKHCVLTRMKMLQCLQDSPNRIASNCREARDTSLITCPHWQALTGASGQAYIFYVIAVWL</sequence>
<keyword evidence="2" id="KW-1185">Reference proteome</keyword>
<evidence type="ECO:0000313" key="2">
    <source>
        <dbReference type="Proteomes" id="UP000001058"/>
    </source>
</evidence>
<dbReference type="AlphaFoldDB" id="D8UGZ1"/>
<name>D8UGZ1_VOLCA</name>